<dbReference type="eggNOG" id="KOG0619">
    <property type="taxonomic scope" value="Eukaryota"/>
</dbReference>
<keyword evidence="1" id="KW-0433">Leucine-rich repeat</keyword>
<gene>
    <name evidence="3" type="ORF">PTSG_13192</name>
</gene>
<dbReference type="PRINTS" id="PR00019">
    <property type="entry name" value="LEURICHRPT"/>
</dbReference>
<evidence type="ECO:0000256" key="2">
    <source>
        <dbReference type="ARBA" id="ARBA00022737"/>
    </source>
</evidence>
<dbReference type="Proteomes" id="UP000007799">
    <property type="component" value="Unassembled WGS sequence"/>
</dbReference>
<dbReference type="GeneID" id="16068110"/>
<dbReference type="Gene3D" id="3.80.10.10">
    <property type="entry name" value="Ribonuclease Inhibitor"/>
    <property type="match status" value="2"/>
</dbReference>
<dbReference type="STRING" id="946362.F2UTB3"/>
<dbReference type="InterPro" id="IPR032675">
    <property type="entry name" value="LRR_dom_sf"/>
</dbReference>
<dbReference type="OrthoDB" id="1055097at2759"/>
<sequence>MPNVVELDLRRNFLAQLTYDCADTSCVPALACLDLSDNVFTEPPTALLEFRASLRWLSLKYNLLTEVTRNTFVDLRITELDLSQNRISALESDAFSLLPELTSINLESNNLTQLPNPAFDSAEKLAVVDLSDNFLGDLAPGAFASLFSLRVLDLSNNDLGAIHTQFVPGSLETLNLHDNRISAIAADAFGAGRRLRYITLDGNFLHQLPDNVFGHCRSLSALYLQGNQLTSITSDTLRGAHHTLTEVYLNDNNLLRIDDLGLPELRYLDLSFNSLTHFFLNTSRYLIALDLSDNPLEAVPDLSALVQLQLFGQRNHTIPTFDLSKFFSLRDLTGIDADAAPGSPSRVVVTSEPVSAWNLSAIEHLHVANMELPTSVLSHLINTASVNSLHIGWRGLGVTQLTNEDICSMLSAEAVELAVWSSSYTSLKVCKNVPLRKVFLEHNSEL</sequence>
<organism evidence="4">
    <name type="scientific">Salpingoeca rosetta (strain ATCC 50818 / BSB-021)</name>
    <dbReference type="NCBI Taxonomy" id="946362"/>
    <lineage>
        <taxon>Eukaryota</taxon>
        <taxon>Choanoflagellata</taxon>
        <taxon>Craspedida</taxon>
        <taxon>Salpingoecidae</taxon>
        <taxon>Salpingoeca</taxon>
    </lineage>
</organism>
<dbReference type="SMART" id="SM00369">
    <property type="entry name" value="LRR_TYP"/>
    <property type="match status" value="11"/>
</dbReference>
<dbReference type="KEGG" id="sre:PTSG_13192"/>
<dbReference type="PROSITE" id="PS51450">
    <property type="entry name" value="LRR"/>
    <property type="match status" value="3"/>
</dbReference>
<accession>F2UTB3</accession>
<name>F2UTB3_SALR5</name>
<dbReference type="PANTHER" id="PTHR24366:SF96">
    <property type="entry name" value="LEUCINE RICH REPEAT CONTAINING 53"/>
    <property type="match status" value="1"/>
</dbReference>
<dbReference type="InterPro" id="IPR003591">
    <property type="entry name" value="Leu-rich_rpt_typical-subtyp"/>
</dbReference>
<dbReference type="Pfam" id="PF13855">
    <property type="entry name" value="LRR_8"/>
    <property type="match status" value="3"/>
</dbReference>
<protein>
    <submittedName>
        <fullName evidence="3">Uncharacterized protein</fullName>
    </submittedName>
</protein>
<keyword evidence="4" id="KW-1185">Reference proteome</keyword>
<dbReference type="AlphaFoldDB" id="F2UTB3"/>
<dbReference type="InterPro" id="IPR001611">
    <property type="entry name" value="Leu-rich_rpt"/>
</dbReference>
<proteinExistence type="predicted"/>
<feature type="non-terminal residue" evidence="3">
    <location>
        <position position="446"/>
    </location>
</feature>
<dbReference type="EMBL" id="GL833012">
    <property type="protein sequence ID" value="EGD81869.1"/>
    <property type="molecule type" value="Genomic_DNA"/>
</dbReference>
<dbReference type="SUPFAM" id="SSF52058">
    <property type="entry name" value="L domain-like"/>
    <property type="match status" value="1"/>
</dbReference>
<keyword evidence="2" id="KW-0677">Repeat</keyword>
<dbReference type="PANTHER" id="PTHR24366">
    <property type="entry name" value="IG(IMMUNOGLOBULIN) AND LRR(LEUCINE RICH REPEAT) DOMAINS"/>
    <property type="match status" value="1"/>
</dbReference>
<evidence type="ECO:0000313" key="4">
    <source>
        <dbReference type="Proteomes" id="UP000007799"/>
    </source>
</evidence>
<evidence type="ECO:0000256" key="1">
    <source>
        <dbReference type="ARBA" id="ARBA00022614"/>
    </source>
</evidence>
<dbReference type="InParanoid" id="F2UTB3"/>
<dbReference type="RefSeq" id="XP_004987589.1">
    <property type="nucleotide sequence ID" value="XM_004987532.1"/>
</dbReference>
<reference evidence="3" key="1">
    <citation type="submission" date="2009-08" db="EMBL/GenBank/DDBJ databases">
        <title>Annotation of Salpingoeca rosetta.</title>
        <authorList>
            <consortium name="The Broad Institute Genome Sequencing Platform"/>
            <person name="Russ C."/>
            <person name="Cuomo C."/>
            <person name="Burger G."/>
            <person name="Gray M.W."/>
            <person name="Holland P.W.H."/>
            <person name="King N."/>
            <person name="Lang F.B.F."/>
            <person name="Roger A.J."/>
            <person name="Ruiz-Trillo I."/>
            <person name="Young S.K."/>
            <person name="Zeng Q."/>
            <person name="Gargeya S."/>
            <person name="Alvarado L."/>
            <person name="Berlin A."/>
            <person name="Chapman S.B."/>
            <person name="Chen Z."/>
            <person name="Freedman E."/>
            <person name="Gellesch M."/>
            <person name="Goldberg J."/>
            <person name="Griggs A."/>
            <person name="Gujja S."/>
            <person name="Heilman E."/>
            <person name="Heiman D."/>
            <person name="Howarth C."/>
            <person name="Mehta T."/>
            <person name="Neiman D."/>
            <person name="Pearson M."/>
            <person name="Roberts A."/>
            <person name="Saif S."/>
            <person name="Shea T."/>
            <person name="Shenoy N."/>
            <person name="Sisk P."/>
            <person name="Stolte C."/>
            <person name="Sykes S."/>
            <person name="White J."/>
            <person name="Yandava C."/>
            <person name="Haas B."/>
            <person name="Nusbaum C."/>
            <person name="Birren B."/>
        </authorList>
    </citation>
    <scope>NUCLEOTIDE SEQUENCE [LARGE SCALE GENOMIC DNA]</scope>
    <source>
        <strain evidence="3">ATCC 50818</strain>
    </source>
</reference>
<evidence type="ECO:0000313" key="3">
    <source>
        <dbReference type="EMBL" id="EGD81869.1"/>
    </source>
</evidence>